<accession>A0A5S6QPW0</accession>
<proteinExistence type="predicted"/>
<evidence type="ECO:0000313" key="1">
    <source>
        <dbReference type="Proteomes" id="UP000046395"/>
    </source>
</evidence>
<keyword evidence="1" id="KW-1185">Reference proteome</keyword>
<sequence length="79" mass="9024">MIMSGAFKERINKIEGNPWNSEPDVEEDVLKCSLMNTQTREDCFIILWRRSKWRADGKEPQENVVIVGLQTAFPAVVSA</sequence>
<evidence type="ECO:0000313" key="2">
    <source>
        <dbReference type="WBParaSite" id="TMUE_2000008912.1"/>
    </source>
</evidence>
<dbReference type="AlphaFoldDB" id="A0A5S6QPW0"/>
<dbReference type="Proteomes" id="UP000046395">
    <property type="component" value="Unassembled WGS sequence"/>
</dbReference>
<protein>
    <submittedName>
        <fullName evidence="2">Uncharacterized protein</fullName>
    </submittedName>
</protein>
<organism evidence="1 2">
    <name type="scientific">Trichuris muris</name>
    <name type="common">Mouse whipworm</name>
    <dbReference type="NCBI Taxonomy" id="70415"/>
    <lineage>
        <taxon>Eukaryota</taxon>
        <taxon>Metazoa</taxon>
        <taxon>Ecdysozoa</taxon>
        <taxon>Nematoda</taxon>
        <taxon>Enoplea</taxon>
        <taxon>Dorylaimia</taxon>
        <taxon>Trichinellida</taxon>
        <taxon>Trichuridae</taxon>
        <taxon>Trichuris</taxon>
    </lineage>
</organism>
<reference evidence="2" key="1">
    <citation type="submission" date="2019-12" db="UniProtKB">
        <authorList>
            <consortium name="WormBaseParasite"/>
        </authorList>
    </citation>
    <scope>IDENTIFICATION</scope>
</reference>
<dbReference type="WBParaSite" id="TMUE_2000008912.1">
    <property type="protein sequence ID" value="TMUE_2000008912.1"/>
    <property type="gene ID" value="WBGene00285401"/>
</dbReference>
<name>A0A5S6QPW0_TRIMR</name>